<dbReference type="PANTHER" id="PTHR42742:SF3">
    <property type="entry name" value="FRUCTOKINASE"/>
    <property type="match status" value="1"/>
</dbReference>
<dbReference type="GO" id="GO:0005524">
    <property type="term" value="F:ATP binding"/>
    <property type="evidence" value="ECO:0007669"/>
    <property type="project" value="UniProtKB-KW"/>
</dbReference>
<dbReference type="PROSITE" id="PS01125">
    <property type="entry name" value="ROK"/>
    <property type="match status" value="1"/>
</dbReference>
<dbReference type="Pfam" id="PF00480">
    <property type="entry name" value="ROK"/>
    <property type="match status" value="1"/>
</dbReference>
<keyword evidence="14" id="KW-1185">Reference proteome</keyword>
<sequence>MISLYLGAIEAGGTKFVCAVGGENGEVYERVTFATKNPSETMEEVVQFFKSHKLKAIGIGSFGPVDLDRTSPTYGYITSTPKLNWSNFPFVEEIKKHFNVPIGFDTDVNAAALGELLWGAAKGETGCIYMTVGTGIGVGAVIEGELLHGLSHPEMGHILIRRHPDDPFAGSCPFHQDCLEGLASGPAIEKRWGKKGAELADRPEVWELEAFYLAQAVANYILILSPRKVILGGGVMKQPQLLPLVRQKVVHLLNGYVQHEAILHRIDEYIVSPGLGDNAGICGALALAKRAMEQ</sequence>
<evidence type="ECO:0000256" key="1">
    <source>
        <dbReference type="ARBA" id="ARBA00001946"/>
    </source>
</evidence>
<evidence type="ECO:0000256" key="12">
    <source>
        <dbReference type="ARBA" id="ARBA00048451"/>
    </source>
</evidence>
<dbReference type="FunFam" id="3.30.420.40:FF:000153">
    <property type="entry name" value="Putative fructokinase"/>
    <property type="match status" value="1"/>
</dbReference>
<dbReference type="AlphaFoldDB" id="A0A4R1QGZ3"/>
<keyword evidence="3" id="KW-0808">Transferase</keyword>
<evidence type="ECO:0000256" key="5">
    <source>
        <dbReference type="ARBA" id="ARBA00022741"/>
    </source>
</evidence>
<evidence type="ECO:0000313" key="13">
    <source>
        <dbReference type="EMBL" id="TCL52798.1"/>
    </source>
</evidence>
<keyword evidence="6 13" id="KW-0418">Kinase</keyword>
<dbReference type="InterPro" id="IPR043129">
    <property type="entry name" value="ATPase_NBD"/>
</dbReference>
<evidence type="ECO:0000256" key="10">
    <source>
        <dbReference type="ARBA" id="ARBA00023277"/>
    </source>
</evidence>
<accession>A0A4R1QGZ3</accession>
<dbReference type="SUPFAM" id="SSF53067">
    <property type="entry name" value="Actin-like ATPase domain"/>
    <property type="match status" value="1"/>
</dbReference>
<evidence type="ECO:0000256" key="7">
    <source>
        <dbReference type="ARBA" id="ARBA00022833"/>
    </source>
</evidence>
<evidence type="ECO:0000256" key="2">
    <source>
        <dbReference type="ARBA" id="ARBA00006479"/>
    </source>
</evidence>
<dbReference type="FunFam" id="3.30.420.40:FF:000136">
    <property type="entry name" value="Putative fructokinase"/>
    <property type="match status" value="1"/>
</dbReference>
<keyword evidence="7" id="KW-0862">Zinc</keyword>
<dbReference type="GO" id="GO:0046872">
    <property type="term" value="F:metal ion binding"/>
    <property type="evidence" value="ECO:0007669"/>
    <property type="project" value="UniProtKB-KW"/>
</dbReference>
<reference evidence="13 14" key="1">
    <citation type="submission" date="2019-03" db="EMBL/GenBank/DDBJ databases">
        <title>Genomic Encyclopedia of Type Strains, Phase IV (KMG-IV): sequencing the most valuable type-strain genomes for metagenomic binning, comparative biology and taxonomic classification.</title>
        <authorList>
            <person name="Goeker M."/>
        </authorList>
    </citation>
    <scope>NUCLEOTIDE SEQUENCE [LARGE SCALE GENOMIC DNA]</scope>
    <source>
        <strain evidence="13 14">DSM 24979</strain>
    </source>
</reference>
<keyword evidence="4" id="KW-0479">Metal-binding</keyword>
<comment type="catalytic activity">
    <reaction evidence="12">
        <text>D-fructose + ATP = D-fructose 6-phosphate + ADP + H(+)</text>
        <dbReference type="Rhea" id="RHEA:16125"/>
        <dbReference type="ChEBI" id="CHEBI:15378"/>
        <dbReference type="ChEBI" id="CHEBI:30616"/>
        <dbReference type="ChEBI" id="CHEBI:37721"/>
        <dbReference type="ChEBI" id="CHEBI:61527"/>
        <dbReference type="ChEBI" id="CHEBI:456216"/>
        <dbReference type="EC" id="2.7.1.4"/>
    </reaction>
</comment>
<dbReference type="CDD" id="cd24067">
    <property type="entry name" value="ASKHA_NBD_ROK_BsFRK-like"/>
    <property type="match status" value="1"/>
</dbReference>
<keyword evidence="8" id="KW-0067">ATP-binding</keyword>
<name>A0A4R1QGZ3_9BACL</name>
<evidence type="ECO:0000313" key="14">
    <source>
        <dbReference type="Proteomes" id="UP000295658"/>
    </source>
</evidence>
<dbReference type="PANTHER" id="PTHR42742">
    <property type="entry name" value="TRANSCRIPTIONAL REPRESSOR MPRA"/>
    <property type="match status" value="1"/>
</dbReference>
<comment type="caution">
    <text evidence="13">The sequence shown here is derived from an EMBL/GenBank/DDBJ whole genome shotgun (WGS) entry which is preliminary data.</text>
</comment>
<evidence type="ECO:0000256" key="6">
    <source>
        <dbReference type="ARBA" id="ARBA00022777"/>
    </source>
</evidence>
<dbReference type="Proteomes" id="UP000295658">
    <property type="component" value="Unassembled WGS sequence"/>
</dbReference>
<keyword evidence="9" id="KW-0460">Magnesium</keyword>
<dbReference type="InterPro" id="IPR051804">
    <property type="entry name" value="Carb_Metab_Reg_Kinase/Isom"/>
</dbReference>
<organism evidence="13 14">
    <name type="scientific">Thermolongibacillus altinsuensis</name>
    <dbReference type="NCBI Taxonomy" id="575256"/>
    <lineage>
        <taxon>Bacteria</taxon>
        <taxon>Bacillati</taxon>
        <taxon>Bacillota</taxon>
        <taxon>Bacilli</taxon>
        <taxon>Bacillales</taxon>
        <taxon>Anoxybacillaceae</taxon>
        <taxon>Thermolongibacillus</taxon>
    </lineage>
</organism>
<gene>
    <name evidence="13" type="ORF">EDD69_102204</name>
</gene>
<evidence type="ECO:0000256" key="8">
    <source>
        <dbReference type="ARBA" id="ARBA00022840"/>
    </source>
</evidence>
<comment type="similarity">
    <text evidence="2">Belongs to the ROK (NagC/XylR) family.</text>
</comment>
<protein>
    <recommendedName>
        <fullName evidence="11">fructokinase</fullName>
        <ecNumber evidence="11">2.7.1.4</ecNumber>
    </recommendedName>
</protein>
<evidence type="ECO:0000256" key="9">
    <source>
        <dbReference type="ARBA" id="ARBA00022842"/>
    </source>
</evidence>
<dbReference type="EC" id="2.7.1.4" evidence="11"/>
<evidence type="ECO:0000256" key="3">
    <source>
        <dbReference type="ARBA" id="ARBA00022679"/>
    </source>
</evidence>
<dbReference type="EMBL" id="SLUL01000002">
    <property type="protein sequence ID" value="TCL52798.1"/>
    <property type="molecule type" value="Genomic_DNA"/>
</dbReference>
<keyword evidence="10" id="KW-0119">Carbohydrate metabolism</keyword>
<evidence type="ECO:0000256" key="11">
    <source>
        <dbReference type="ARBA" id="ARBA00038887"/>
    </source>
</evidence>
<dbReference type="InterPro" id="IPR000600">
    <property type="entry name" value="ROK"/>
</dbReference>
<dbReference type="Gene3D" id="3.30.420.40">
    <property type="match status" value="2"/>
</dbReference>
<dbReference type="GO" id="GO:0008865">
    <property type="term" value="F:fructokinase activity"/>
    <property type="evidence" value="ECO:0007669"/>
    <property type="project" value="UniProtKB-EC"/>
</dbReference>
<comment type="cofactor">
    <cofactor evidence="1">
        <name>Mg(2+)</name>
        <dbReference type="ChEBI" id="CHEBI:18420"/>
    </cofactor>
</comment>
<dbReference type="InterPro" id="IPR049874">
    <property type="entry name" value="ROK_cs"/>
</dbReference>
<proteinExistence type="inferred from homology"/>
<evidence type="ECO:0000256" key="4">
    <source>
        <dbReference type="ARBA" id="ARBA00022723"/>
    </source>
</evidence>
<keyword evidence="5" id="KW-0547">Nucleotide-binding</keyword>